<reference evidence="1 2" key="1">
    <citation type="submission" date="2019-03" db="EMBL/GenBank/DDBJ databases">
        <title>Single cell metagenomics reveals metabolic interactions within the superorganism composed of flagellate Streblomastix strix and complex community of Bacteroidetes bacteria on its surface.</title>
        <authorList>
            <person name="Treitli S.C."/>
            <person name="Kolisko M."/>
            <person name="Husnik F."/>
            <person name="Keeling P."/>
            <person name="Hampl V."/>
        </authorList>
    </citation>
    <scope>NUCLEOTIDE SEQUENCE [LARGE SCALE GENOMIC DNA]</scope>
    <source>
        <strain evidence="1">ST1C</strain>
    </source>
</reference>
<dbReference type="EMBL" id="SNRW01011343">
    <property type="protein sequence ID" value="KAA6375286.1"/>
    <property type="molecule type" value="Genomic_DNA"/>
</dbReference>
<organism evidence="1 2">
    <name type="scientific">Streblomastix strix</name>
    <dbReference type="NCBI Taxonomy" id="222440"/>
    <lineage>
        <taxon>Eukaryota</taxon>
        <taxon>Metamonada</taxon>
        <taxon>Preaxostyla</taxon>
        <taxon>Oxymonadida</taxon>
        <taxon>Streblomastigidae</taxon>
        <taxon>Streblomastix</taxon>
    </lineage>
</organism>
<sequence>MGSALTNHSVWHKRSLWDRDLQRFEST</sequence>
<dbReference type="Proteomes" id="UP000324800">
    <property type="component" value="Unassembled WGS sequence"/>
</dbReference>
<protein>
    <submittedName>
        <fullName evidence="1">Uncharacterized protein</fullName>
    </submittedName>
</protein>
<accession>A0A5J4UX44</accession>
<gene>
    <name evidence="1" type="ORF">EZS28_029186</name>
</gene>
<evidence type="ECO:0000313" key="2">
    <source>
        <dbReference type="Proteomes" id="UP000324800"/>
    </source>
</evidence>
<comment type="caution">
    <text evidence="1">The sequence shown here is derived from an EMBL/GenBank/DDBJ whole genome shotgun (WGS) entry which is preliminary data.</text>
</comment>
<evidence type="ECO:0000313" key="1">
    <source>
        <dbReference type="EMBL" id="KAA6375286.1"/>
    </source>
</evidence>
<name>A0A5J4UX44_9EUKA</name>
<dbReference type="AlphaFoldDB" id="A0A5J4UX44"/>
<proteinExistence type="predicted"/>
<feature type="non-terminal residue" evidence="1">
    <location>
        <position position="27"/>
    </location>
</feature>